<dbReference type="GO" id="GO:0015074">
    <property type="term" value="P:DNA integration"/>
    <property type="evidence" value="ECO:0007669"/>
    <property type="project" value="UniProtKB-KW"/>
</dbReference>
<name>A0A5J6LBR1_9GAMM</name>
<dbReference type="SUPFAM" id="SSF56349">
    <property type="entry name" value="DNA breaking-rejoining enzymes"/>
    <property type="match status" value="1"/>
</dbReference>
<dbReference type="Pfam" id="PF13356">
    <property type="entry name" value="Arm-DNA-bind_3"/>
    <property type="match status" value="1"/>
</dbReference>
<dbReference type="CDD" id="cd00801">
    <property type="entry name" value="INT_P4_C"/>
    <property type="match status" value="1"/>
</dbReference>
<evidence type="ECO:0000313" key="6">
    <source>
        <dbReference type="EMBL" id="QEW05910.1"/>
    </source>
</evidence>
<dbReference type="PANTHER" id="PTHR30629">
    <property type="entry name" value="PROPHAGE INTEGRASE"/>
    <property type="match status" value="1"/>
</dbReference>
<keyword evidence="7" id="KW-1185">Reference proteome</keyword>
<gene>
    <name evidence="6" type="ORF">F5I99_05070</name>
</gene>
<evidence type="ECO:0000256" key="1">
    <source>
        <dbReference type="ARBA" id="ARBA00008857"/>
    </source>
</evidence>
<keyword evidence="4" id="KW-0233">DNA recombination</keyword>
<organism evidence="6 7">
    <name type="scientific">Nitrincola iocasae</name>
    <dbReference type="NCBI Taxonomy" id="2614693"/>
    <lineage>
        <taxon>Bacteria</taxon>
        <taxon>Pseudomonadati</taxon>
        <taxon>Pseudomonadota</taxon>
        <taxon>Gammaproteobacteria</taxon>
        <taxon>Oceanospirillales</taxon>
        <taxon>Oceanospirillaceae</taxon>
        <taxon>Nitrincola</taxon>
    </lineage>
</organism>
<dbReference type="InterPro" id="IPR038488">
    <property type="entry name" value="Integrase_DNA-bd_sf"/>
</dbReference>
<feature type="domain" description="Tyr recombinase" evidence="5">
    <location>
        <begin position="231"/>
        <end position="426"/>
    </location>
</feature>
<keyword evidence="3" id="KW-0238">DNA-binding</keyword>
<dbReference type="PROSITE" id="PS51898">
    <property type="entry name" value="TYR_RECOMBINASE"/>
    <property type="match status" value="1"/>
</dbReference>
<sequence>MAIITDRQINSKPDTKDRWLNETVVRGHGALVARIAPSGARSFYFRYTDSNGKRDRMPIGNYSREEKPGGMTLTQARFKAKELAGLHKQGITDIRLHFEAEEQLQKAKLEAEWIKLERENQLHRSRMTVNDLFEHWASVDLIRRKDQGAEMRRLFTRDILPKIGKLAAEDVRRRHITEITDVFLARNTPRMAKVAFSSIRQMFKFAVVREIVDADPTAAISKFNIGGQSVERDRVLSEDELKLLVKLLPESGLALTTKIAVWIALSTGCRIGELMTAEWSNIDLEKCEWFMPTTKNGKSHTIQLSAFAVEQFQFLYEITGASRWCFPNRHDTGALCPKTINKQLQDRQRQPDQTKLKGRSQNSQALILPGGKWTPHDLRRTAATMMVEAGILPEVADRCLNHTEQNKIKRTYQRYSYAKEMRHAWEVLGQRLTILAQPEGSNVITGHFGMQAD</sequence>
<dbReference type="KEGG" id="nik:F5I99_05070"/>
<dbReference type="InterPro" id="IPR010998">
    <property type="entry name" value="Integrase_recombinase_N"/>
</dbReference>
<dbReference type="GO" id="GO:0006310">
    <property type="term" value="P:DNA recombination"/>
    <property type="evidence" value="ECO:0007669"/>
    <property type="project" value="UniProtKB-KW"/>
</dbReference>
<reference evidence="6 7" key="1">
    <citation type="submission" date="2019-09" db="EMBL/GenBank/DDBJ databases">
        <title>Nitrincola iocasae sp. nov., a bacterium isolated from the sediment collected at a cold seep field in South China Sea.</title>
        <authorList>
            <person name="Zhang H."/>
            <person name="Wang H."/>
            <person name="Li C."/>
        </authorList>
    </citation>
    <scope>NUCLEOTIDE SEQUENCE [LARGE SCALE GENOMIC DNA]</scope>
    <source>
        <strain evidence="6 7">KXZD1103</strain>
    </source>
</reference>
<dbReference type="InterPro" id="IPR025166">
    <property type="entry name" value="Integrase_DNA_bind_dom"/>
</dbReference>
<dbReference type="Pfam" id="PF22022">
    <property type="entry name" value="Phage_int_M"/>
    <property type="match status" value="1"/>
</dbReference>
<comment type="similarity">
    <text evidence="1">Belongs to the 'phage' integrase family.</text>
</comment>
<proteinExistence type="inferred from homology"/>
<keyword evidence="2" id="KW-0229">DNA integration</keyword>
<dbReference type="InterPro" id="IPR011010">
    <property type="entry name" value="DNA_brk_join_enz"/>
</dbReference>
<dbReference type="Pfam" id="PF00589">
    <property type="entry name" value="Phage_integrase"/>
    <property type="match status" value="1"/>
</dbReference>
<dbReference type="Gene3D" id="1.10.150.130">
    <property type="match status" value="1"/>
</dbReference>
<dbReference type="Proteomes" id="UP000325606">
    <property type="component" value="Chromosome"/>
</dbReference>
<dbReference type="PANTHER" id="PTHR30629:SF2">
    <property type="entry name" value="PROPHAGE INTEGRASE INTS-RELATED"/>
    <property type="match status" value="1"/>
</dbReference>
<dbReference type="Gene3D" id="1.10.443.10">
    <property type="entry name" value="Intergrase catalytic core"/>
    <property type="match status" value="1"/>
</dbReference>
<dbReference type="GO" id="GO:0003677">
    <property type="term" value="F:DNA binding"/>
    <property type="evidence" value="ECO:0007669"/>
    <property type="project" value="UniProtKB-KW"/>
</dbReference>
<dbReference type="InterPro" id="IPR050808">
    <property type="entry name" value="Phage_Integrase"/>
</dbReference>
<dbReference type="AlphaFoldDB" id="A0A5J6LBR1"/>
<dbReference type="Gene3D" id="3.30.160.390">
    <property type="entry name" value="Integrase, DNA-binding domain"/>
    <property type="match status" value="1"/>
</dbReference>
<evidence type="ECO:0000256" key="2">
    <source>
        <dbReference type="ARBA" id="ARBA00022908"/>
    </source>
</evidence>
<dbReference type="InterPro" id="IPR013762">
    <property type="entry name" value="Integrase-like_cat_sf"/>
</dbReference>
<evidence type="ECO:0000256" key="4">
    <source>
        <dbReference type="ARBA" id="ARBA00023172"/>
    </source>
</evidence>
<dbReference type="RefSeq" id="WP_151053948.1">
    <property type="nucleotide sequence ID" value="NZ_CP044222.1"/>
</dbReference>
<dbReference type="InterPro" id="IPR002104">
    <property type="entry name" value="Integrase_catalytic"/>
</dbReference>
<dbReference type="EMBL" id="CP044222">
    <property type="protein sequence ID" value="QEW05910.1"/>
    <property type="molecule type" value="Genomic_DNA"/>
</dbReference>
<evidence type="ECO:0000256" key="3">
    <source>
        <dbReference type="ARBA" id="ARBA00023125"/>
    </source>
</evidence>
<accession>A0A5J6LBR1</accession>
<dbReference type="InterPro" id="IPR053876">
    <property type="entry name" value="Phage_int_M"/>
</dbReference>
<evidence type="ECO:0000259" key="5">
    <source>
        <dbReference type="PROSITE" id="PS51898"/>
    </source>
</evidence>
<evidence type="ECO:0000313" key="7">
    <source>
        <dbReference type="Proteomes" id="UP000325606"/>
    </source>
</evidence>
<protein>
    <submittedName>
        <fullName evidence="6">Tyrosine-type recombinase/integrase</fullName>
    </submittedName>
</protein>